<evidence type="ECO:0000313" key="1">
    <source>
        <dbReference type="EMBL" id="TPE44266.1"/>
    </source>
</evidence>
<reference evidence="1 2" key="1">
    <citation type="submission" date="2019-06" db="EMBL/GenBank/DDBJ databases">
        <title>A novel bacterium of genus Pontibacter, isolated from marine sediment.</title>
        <authorList>
            <person name="Huang H."/>
            <person name="Mo K."/>
            <person name="Hu Y."/>
        </authorList>
    </citation>
    <scope>NUCLEOTIDE SEQUENCE [LARGE SCALE GENOMIC DNA]</scope>
    <source>
        <strain evidence="1 2">HB172049</strain>
    </source>
</reference>
<gene>
    <name evidence="1" type="ORF">FJM65_08900</name>
</gene>
<dbReference type="Pfam" id="PF14356">
    <property type="entry name" value="DUF4403"/>
    <property type="match status" value="1"/>
</dbReference>
<proteinExistence type="predicted"/>
<dbReference type="Proteomes" id="UP000316727">
    <property type="component" value="Unassembled WGS sequence"/>
</dbReference>
<evidence type="ECO:0000313" key="2">
    <source>
        <dbReference type="Proteomes" id="UP000316727"/>
    </source>
</evidence>
<dbReference type="RefSeq" id="WP_140621158.1">
    <property type="nucleotide sequence ID" value="NZ_VFRQ01000004.1"/>
</dbReference>
<protein>
    <submittedName>
        <fullName evidence="1">DUF4403 family protein</fullName>
    </submittedName>
</protein>
<sequence>MGPGFESQRDHSQSLKRKFGAFSFTFSRSTRIPSKPLNTTLARTLALQPMEDAIRIHLPVTVSYPALQGVLKSQLAGEFLPKPEEGSDAAPYVQILDVGISGSDSGNREVILRIRASILRTIMKRDQADLYVRASLGYDNASQELYVQHYHLSSRTSSTLYNTALEVMVNKAAYSQIIKKARLNVAGIIATELSKANAMLAEGFQAKGIKLLGAVTQARVLDITPTPDSITLSVELGGNLQASVLNLSELLPPQ</sequence>
<dbReference type="AlphaFoldDB" id="A0A501WFG2"/>
<dbReference type="EMBL" id="VFRQ01000004">
    <property type="protein sequence ID" value="TPE44266.1"/>
    <property type="molecule type" value="Genomic_DNA"/>
</dbReference>
<comment type="caution">
    <text evidence="1">The sequence shown here is derived from an EMBL/GenBank/DDBJ whole genome shotgun (WGS) entry which is preliminary data.</text>
</comment>
<name>A0A501WFG2_9BACT</name>
<accession>A0A501WFG2</accession>
<dbReference type="InterPro" id="IPR025515">
    <property type="entry name" value="DUF4403"/>
</dbReference>
<keyword evidence="2" id="KW-1185">Reference proteome</keyword>
<organism evidence="1 2">
    <name type="scientific">Pontibacter mangrovi</name>
    <dbReference type="NCBI Taxonomy" id="2589816"/>
    <lineage>
        <taxon>Bacteria</taxon>
        <taxon>Pseudomonadati</taxon>
        <taxon>Bacteroidota</taxon>
        <taxon>Cytophagia</taxon>
        <taxon>Cytophagales</taxon>
        <taxon>Hymenobacteraceae</taxon>
        <taxon>Pontibacter</taxon>
    </lineage>
</organism>
<dbReference type="OrthoDB" id="850247at2"/>